<reference evidence="2" key="1">
    <citation type="journal article" date="2003" name="PLoS Biol.">
        <title>Transcriptome analysis of mouse stem cells and early embryos.</title>
        <authorList>
            <person name="Sharov A.A."/>
            <person name="Piao Y."/>
            <person name="Matoba R."/>
            <person name="Dudekula D.B."/>
            <person name="Qian Y."/>
            <person name="VanBuren V."/>
            <person name="Falco G."/>
            <person name="Martin P.R."/>
            <person name="Stagg C.A."/>
            <person name="Bassey U.C."/>
            <person name="Wang Y."/>
            <person name="Carter M.G."/>
            <person name="Hamatani T."/>
            <person name="Aiba K."/>
            <person name="Akutsu H."/>
            <person name="Sharova L."/>
            <person name="Tanaka T.S."/>
            <person name="Kimber W.L."/>
            <person name="Yoshikawa T."/>
            <person name="Jaradat S.A."/>
            <person name="Pantano S."/>
            <person name="Nagaraja R."/>
            <person name="Boheler K.R."/>
            <person name="Taub D."/>
            <person name="Hodes R.J."/>
            <person name="Longo D.L."/>
            <person name="Schlessinger D."/>
            <person name="Keller J."/>
            <person name="Klotz E."/>
            <person name="Kelsoe G."/>
            <person name="Umezawa A."/>
            <person name="Vescovi A.L."/>
            <person name="Rossant J."/>
            <person name="Kunath T."/>
            <person name="Hogan B.L.M."/>
            <person name="Curci A."/>
            <person name="D'Urso M."/>
            <person name="Kelso J."/>
            <person name="Hide W."/>
            <person name="Ko M.S.H."/>
        </authorList>
    </citation>
    <scope>NUCLEOTIDE SEQUENCE</scope>
    <source>
        <strain evidence="2">C57BL/6J</strain>
    </source>
</reference>
<organism evidence="2">
    <name type="scientific">Mus musculus</name>
    <name type="common">Mouse</name>
    <dbReference type="NCBI Taxonomy" id="10090"/>
    <lineage>
        <taxon>Eukaryota</taxon>
        <taxon>Metazoa</taxon>
        <taxon>Chordata</taxon>
        <taxon>Craniata</taxon>
        <taxon>Vertebrata</taxon>
        <taxon>Euteleostomi</taxon>
        <taxon>Mammalia</taxon>
        <taxon>Eutheria</taxon>
        <taxon>Euarchontoglires</taxon>
        <taxon>Glires</taxon>
        <taxon>Rodentia</taxon>
        <taxon>Myomorpha</taxon>
        <taxon>Muroidea</taxon>
        <taxon>Muridae</taxon>
        <taxon>Murinae</taxon>
        <taxon>Mus</taxon>
        <taxon>Mus</taxon>
    </lineage>
</organism>
<feature type="region of interest" description="Disordered" evidence="1">
    <location>
        <begin position="16"/>
        <end position="61"/>
    </location>
</feature>
<gene>
    <name evidence="3" type="primary">Gm11426</name>
    <name evidence="3" type="synonym">OTTMUSG00000000913</name>
</gene>
<dbReference type="EMBL" id="AY512941">
    <property type="protein sequence ID" value="AAR87811.1"/>
    <property type="molecule type" value="mRNA"/>
</dbReference>
<evidence type="ECO:0000313" key="3">
    <source>
        <dbReference type="MGI" id="MGI:3651541"/>
    </source>
</evidence>
<protein>
    <submittedName>
        <fullName evidence="2">Uncharacterized protein</fullName>
    </submittedName>
</protein>
<feature type="compositionally biased region" description="Basic and acidic residues" evidence="1">
    <location>
        <begin position="22"/>
        <end position="40"/>
    </location>
</feature>
<feature type="compositionally biased region" description="Low complexity" evidence="1">
    <location>
        <begin position="44"/>
        <end position="59"/>
    </location>
</feature>
<dbReference type="AGR" id="MGI:3651541"/>
<sequence length="87" mass="9404">MEAFLGAEVLPFICSAEQSASEPERQQTRQVVSEHTHNTAEESGQQLQTKQGKGQPGPLSHVRRSLARGSGGSLFPVFALCQLLQAQ</sequence>
<proteinExistence type="evidence at transcript level"/>
<dbReference type="MGI" id="MGI:3651541">
    <property type="gene designation" value="Gm11426"/>
</dbReference>
<accession>Q6R5E2</accession>
<evidence type="ECO:0000313" key="2">
    <source>
        <dbReference type="EMBL" id="AAR87811.1"/>
    </source>
</evidence>
<evidence type="ECO:0000256" key="1">
    <source>
        <dbReference type="SAM" id="MobiDB-lite"/>
    </source>
</evidence>
<dbReference type="AlphaFoldDB" id="Q6R5E2"/>
<name>Q6R5E2_MOUSE</name>